<accession>A0A4U5M4N1</accession>
<dbReference type="Proteomes" id="UP000298663">
    <property type="component" value="Unassembled WGS sequence"/>
</dbReference>
<proteinExistence type="predicted"/>
<reference evidence="2 3" key="1">
    <citation type="journal article" date="2015" name="Genome Biol.">
        <title>Comparative genomics of Steinernema reveals deeply conserved gene regulatory networks.</title>
        <authorList>
            <person name="Dillman A.R."/>
            <person name="Macchietto M."/>
            <person name="Porter C.F."/>
            <person name="Rogers A."/>
            <person name="Williams B."/>
            <person name="Antoshechkin I."/>
            <person name="Lee M.M."/>
            <person name="Goodwin Z."/>
            <person name="Lu X."/>
            <person name="Lewis E.E."/>
            <person name="Goodrich-Blair H."/>
            <person name="Stock S.P."/>
            <person name="Adams B.J."/>
            <person name="Sternberg P.W."/>
            <person name="Mortazavi A."/>
        </authorList>
    </citation>
    <scope>NUCLEOTIDE SEQUENCE [LARGE SCALE GENOMIC DNA]</scope>
    <source>
        <strain evidence="2 3">ALL</strain>
    </source>
</reference>
<feature type="chain" id="PRO_5020428309" evidence="1">
    <location>
        <begin position="22"/>
        <end position="69"/>
    </location>
</feature>
<dbReference type="EMBL" id="AZBU02000010">
    <property type="protein sequence ID" value="TKR63343.1"/>
    <property type="molecule type" value="Genomic_DNA"/>
</dbReference>
<gene>
    <name evidence="2" type="ORF">L596_027183</name>
</gene>
<name>A0A4U5M4N1_STECR</name>
<comment type="caution">
    <text evidence="2">The sequence shown here is derived from an EMBL/GenBank/DDBJ whole genome shotgun (WGS) entry which is preliminary data.</text>
</comment>
<evidence type="ECO:0000256" key="1">
    <source>
        <dbReference type="SAM" id="SignalP"/>
    </source>
</evidence>
<protein>
    <submittedName>
        <fullName evidence="2">Uncharacterized protein</fullName>
    </submittedName>
</protein>
<dbReference type="AlphaFoldDB" id="A0A4U5M4N1"/>
<keyword evidence="3" id="KW-1185">Reference proteome</keyword>
<reference evidence="2 3" key="2">
    <citation type="journal article" date="2019" name="G3 (Bethesda)">
        <title>Hybrid Assembly of the Genome of the Entomopathogenic Nematode Steinernema carpocapsae Identifies the X-Chromosome.</title>
        <authorList>
            <person name="Serra L."/>
            <person name="Macchietto M."/>
            <person name="Macias-Munoz A."/>
            <person name="McGill C.J."/>
            <person name="Rodriguez I.M."/>
            <person name="Rodriguez B."/>
            <person name="Murad R."/>
            <person name="Mortazavi A."/>
        </authorList>
    </citation>
    <scope>NUCLEOTIDE SEQUENCE [LARGE SCALE GENOMIC DNA]</scope>
    <source>
        <strain evidence="2 3">ALL</strain>
    </source>
</reference>
<feature type="signal peptide" evidence="1">
    <location>
        <begin position="1"/>
        <end position="21"/>
    </location>
</feature>
<organism evidence="2 3">
    <name type="scientific">Steinernema carpocapsae</name>
    <name type="common">Entomopathogenic nematode</name>
    <dbReference type="NCBI Taxonomy" id="34508"/>
    <lineage>
        <taxon>Eukaryota</taxon>
        <taxon>Metazoa</taxon>
        <taxon>Ecdysozoa</taxon>
        <taxon>Nematoda</taxon>
        <taxon>Chromadorea</taxon>
        <taxon>Rhabditida</taxon>
        <taxon>Tylenchina</taxon>
        <taxon>Panagrolaimomorpha</taxon>
        <taxon>Strongyloidoidea</taxon>
        <taxon>Steinernematidae</taxon>
        <taxon>Steinernema</taxon>
    </lineage>
</organism>
<sequence length="69" mass="8159">MRSLFFALFFLVVFVFLQTHAAPYFPADDLPDLASLRIREWASARRFKRELYDLTHVAAFPVEPLIWEV</sequence>
<keyword evidence="1" id="KW-0732">Signal</keyword>
<evidence type="ECO:0000313" key="3">
    <source>
        <dbReference type="Proteomes" id="UP000298663"/>
    </source>
</evidence>
<evidence type="ECO:0000313" key="2">
    <source>
        <dbReference type="EMBL" id="TKR63343.1"/>
    </source>
</evidence>